<evidence type="ECO:0000256" key="5">
    <source>
        <dbReference type="SAM" id="Coils"/>
    </source>
</evidence>
<dbReference type="OrthoDB" id="1706427at2759"/>
<evidence type="ECO:0000256" key="3">
    <source>
        <dbReference type="ARBA" id="ARBA00022701"/>
    </source>
</evidence>
<dbReference type="STRING" id="33114.A0A2G2WHK9"/>
<dbReference type="AlphaFoldDB" id="A0A2G2WHK9"/>
<evidence type="ECO:0000313" key="7">
    <source>
        <dbReference type="Proteomes" id="UP000224567"/>
    </source>
</evidence>
<dbReference type="Proteomes" id="UP000224567">
    <property type="component" value="Unassembled WGS sequence"/>
</dbReference>
<dbReference type="GO" id="GO:0000226">
    <property type="term" value="P:microtubule cytoskeleton organization"/>
    <property type="evidence" value="ECO:0007669"/>
    <property type="project" value="InterPro"/>
</dbReference>
<reference evidence="7" key="2">
    <citation type="journal article" date="2017" name="J. Anim. Genet.">
        <title>Multiple reference genome sequences of hot pepper reveal the massive evolution of plant disease resistance genes by retroduplication.</title>
        <authorList>
            <person name="Kim S."/>
            <person name="Park J."/>
            <person name="Yeom S.-I."/>
            <person name="Kim Y.-M."/>
            <person name="Seo E."/>
            <person name="Kim K.-T."/>
            <person name="Kim M.-S."/>
            <person name="Lee J.M."/>
            <person name="Cheong K."/>
            <person name="Shin H.-S."/>
            <person name="Kim S.-B."/>
            <person name="Han K."/>
            <person name="Lee J."/>
            <person name="Park M."/>
            <person name="Lee H.-A."/>
            <person name="Lee H.-Y."/>
            <person name="Lee Y."/>
            <person name="Oh S."/>
            <person name="Lee J.H."/>
            <person name="Choi E."/>
            <person name="Choi E."/>
            <person name="Lee S.E."/>
            <person name="Jeon J."/>
            <person name="Kim H."/>
            <person name="Choi G."/>
            <person name="Song H."/>
            <person name="Lee J."/>
            <person name="Lee S.-C."/>
            <person name="Kwon J.-K."/>
            <person name="Lee H.-Y."/>
            <person name="Koo N."/>
            <person name="Hong Y."/>
            <person name="Kim R.W."/>
            <person name="Kang W.-H."/>
            <person name="Huh J.H."/>
            <person name="Kang B.-C."/>
            <person name="Yang T.-J."/>
            <person name="Lee Y.-H."/>
            <person name="Bennetzen J.L."/>
            <person name="Choi D."/>
        </authorList>
    </citation>
    <scope>NUCLEOTIDE SEQUENCE [LARGE SCALE GENOMIC DNA]</scope>
    <source>
        <strain evidence="7">cv. PBC81</strain>
    </source>
</reference>
<dbReference type="InterPro" id="IPR007145">
    <property type="entry name" value="MAP65_Ase1_PRC1"/>
</dbReference>
<evidence type="ECO:0000256" key="2">
    <source>
        <dbReference type="ARBA" id="ARBA00006187"/>
    </source>
</evidence>
<reference evidence="6 7" key="1">
    <citation type="journal article" date="2017" name="Genome Biol.">
        <title>New reference genome sequences of hot pepper reveal the massive evolution of plant disease-resistance genes by retroduplication.</title>
        <authorList>
            <person name="Kim S."/>
            <person name="Park J."/>
            <person name="Yeom S.I."/>
            <person name="Kim Y.M."/>
            <person name="Seo E."/>
            <person name="Kim K.T."/>
            <person name="Kim M.S."/>
            <person name="Lee J.M."/>
            <person name="Cheong K."/>
            <person name="Shin H.S."/>
            <person name="Kim S.B."/>
            <person name="Han K."/>
            <person name="Lee J."/>
            <person name="Park M."/>
            <person name="Lee H.A."/>
            <person name="Lee H.Y."/>
            <person name="Lee Y."/>
            <person name="Oh S."/>
            <person name="Lee J.H."/>
            <person name="Choi E."/>
            <person name="Choi E."/>
            <person name="Lee S.E."/>
            <person name="Jeon J."/>
            <person name="Kim H."/>
            <person name="Choi G."/>
            <person name="Song H."/>
            <person name="Lee J."/>
            <person name="Lee S.C."/>
            <person name="Kwon J.K."/>
            <person name="Lee H.Y."/>
            <person name="Koo N."/>
            <person name="Hong Y."/>
            <person name="Kim R.W."/>
            <person name="Kang W.H."/>
            <person name="Huh J.H."/>
            <person name="Kang B.C."/>
            <person name="Yang T.J."/>
            <person name="Lee Y.H."/>
            <person name="Bennetzen J.L."/>
            <person name="Choi D."/>
        </authorList>
    </citation>
    <scope>NUCLEOTIDE SEQUENCE [LARGE SCALE GENOMIC DNA]</scope>
    <source>
        <strain evidence="7">cv. PBC81</strain>
    </source>
</reference>
<proteinExistence type="inferred from homology"/>
<dbReference type="PANTHER" id="PTHR19321:SF22">
    <property type="entry name" value="65-KDA MICROTUBULE-ASSOCIATED PROTEIN 3-LIKE ISOFORM X1"/>
    <property type="match status" value="1"/>
</dbReference>
<comment type="caution">
    <text evidence="6">The sequence shown here is derived from an EMBL/GenBank/DDBJ whole genome shotgun (WGS) entry which is preliminary data.</text>
</comment>
<accession>A0A2G2WHK9</accession>
<feature type="coiled-coil region" evidence="5">
    <location>
        <begin position="50"/>
        <end position="77"/>
    </location>
</feature>
<dbReference type="GO" id="GO:0005874">
    <property type="term" value="C:microtubule"/>
    <property type="evidence" value="ECO:0007669"/>
    <property type="project" value="UniProtKB-KW"/>
</dbReference>
<dbReference type="EMBL" id="MLFT02000006">
    <property type="protein sequence ID" value="PHT44737.1"/>
    <property type="molecule type" value="Genomic_DNA"/>
</dbReference>
<keyword evidence="5" id="KW-0175">Coiled coil</keyword>
<dbReference type="GO" id="GO:0005737">
    <property type="term" value="C:cytoplasm"/>
    <property type="evidence" value="ECO:0007669"/>
    <property type="project" value="TreeGrafter"/>
</dbReference>
<organism evidence="6 7">
    <name type="scientific">Capsicum baccatum</name>
    <name type="common">Peruvian pepper</name>
    <dbReference type="NCBI Taxonomy" id="33114"/>
    <lineage>
        <taxon>Eukaryota</taxon>
        <taxon>Viridiplantae</taxon>
        <taxon>Streptophyta</taxon>
        <taxon>Embryophyta</taxon>
        <taxon>Tracheophyta</taxon>
        <taxon>Spermatophyta</taxon>
        <taxon>Magnoliopsida</taxon>
        <taxon>eudicotyledons</taxon>
        <taxon>Gunneridae</taxon>
        <taxon>Pentapetalae</taxon>
        <taxon>asterids</taxon>
        <taxon>lamiids</taxon>
        <taxon>Solanales</taxon>
        <taxon>Solanaceae</taxon>
        <taxon>Solanoideae</taxon>
        <taxon>Capsiceae</taxon>
        <taxon>Capsicum</taxon>
    </lineage>
</organism>
<evidence type="ECO:0000256" key="1">
    <source>
        <dbReference type="ARBA" id="ARBA00004245"/>
    </source>
</evidence>
<dbReference type="PANTHER" id="PTHR19321">
    <property type="entry name" value="PROTEIN REGULATOR OF CYTOKINESIS 1 PRC1-RELATED"/>
    <property type="match status" value="1"/>
</dbReference>
<evidence type="ECO:0008006" key="8">
    <source>
        <dbReference type="Google" id="ProtNLM"/>
    </source>
</evidence>
<name>A0A2G2WHK9_CAPBA</name>
<keyword evidence="4" id="KW-0206">Cytoskeleton</keyword>
<protein>
    <recommendedName>
        <fullName evidence="8">65-kDa microtubule-associated protein 8</fullName>
    </recommendedName>
</protein>
<comment type="subcellular location">
    <subcellularLocation>
        <location evidence="1">Cytoplasm</location>
        <location evidence="1">Cytoskeleton</location>
    </subcellularLocation>
</comment>
<keyword evidence="7" id="KW-1185">Reference proteome</keyword>
<gene>
    <name evidence="6" type="ORF">CQW23_13895</name>
</gene>
<dbReference type="GO" id="GO:0008017">
    <property type="term" value="F:microtubule binding"/>
    <property type="evidence" value="ECO:0007669"/>
    <property type="project" value="InterPro"/>
</dbReference>
<keyword evidence="4" id="KW-0963">Cytoplasm</keyword>
<evidence type="ECO:0000256" key="4">
    <source>
        <dbReference type="ARBA" id="ARBA00023212"/>
    </source>
</evidence>
<comment type="similarity">
    <text evidence="2">Belongs to the MAP65/ASE1 family.</text>
</comment>
<keyword evidence="3" id="KW-0493">Microtubule</keyword>
<dbReference type="GO" id="GO:0005819">
    <property type="term" value="C:spindle"/>
    <property type="evidence" value="ECO:0007669"/>
    <property type="project" value="TreeGrafter"/>
</dbReference>
<evidence type="ECO:0000313" key="6">
    <source>
        <dbReference type="EMBL" id="PHT44737.1"/>
    </source>
</evidence>
<sequence>METTCGSLLSEMQKIWDEMGEPDIEIDKMLFELQQECLENFFNNGSFLTLKSTKNLKEELEAIKPQLEEMKRRKRERTNQYAAVVDQIQSISKELCLHFQENAQMSVIDENDFSVKRRLFQFHLFACFNICMF</sequence>